<proteinExistence type="predicted"/>
<accession>A0A6L2LLF7</accession>
<organism evidence="2">
    <name type="scientific">Tanacetum cinerariifolium</name>
    <name type="common">Dalmatian daisy</name>
    <name type="synonym">Chrysanthemum cinerariifolium</name>
    <dbReference type="NCBI Taxonomy" id="118510"/>
    <lineage>
        <taxon>Eukaryota</taxon>
        <taxon>Viridiplantae</taxon>
        <taxon>Streptophyta</taxon>
        <taxon>Embryophyta</taxon>
        <taxon>Tracheophyta</taxon>
        <taxon>Spermatophyta</taxon>
        <taxon>Magnoliopsida</taxon>
        <taxon>eudicotyledons</taxon>
        <taxon>Gunneridae</taxon>
        <taxon>Pentapetalae</taxon>
        <taxon>asterids</taxon>
        <taxon>campanulids</taxon>
        <taxon>Asterales</taxon>
        <taxon>Asteraceae</taxon>
        <taxon>Asteroideae</taxon>
        <taxon>Anthemideae</taxon>
        <taxon>Anthemidinae</taxon>
        <taxon>Tanacetum</taxon>
    </lineage>
</organism>
<dbReference type="AlphaFoldDB" id="A0A6L2LLF7"/>
<feature type="region of interest" description="Disordered" evidence="1">
    <location>
        <begin position="68"/>
        <end position="111"/>
    </location>
</feature>
<gene>
    <name evidence="2" type="ORF">Tci_034466</name>
</gene>
<reference evidence="2" key="1">
    <citation type="journal article" date="2019" name="Sci. Rep.">
        <title>Draft genome of Tanacetum cinerariifolium, the natural source of mosquito coil.</title>
        <authorList>
            <person name="Yamashiro T."/>
            <person name="Shiraishi A."/>
            <person name="Satake H."/>
            <person name="Nakayama K."/>
        </authorList>
    </citation>
    <scope>NUCLEOTIDE SEQUENCE</scope>
</reference>
<name>A0A6L2LLF7_TANCI</name>
<evidence type="ECO:0000313" key="2">
    <source>
        <dbReference type="EMBL" id="GEU62488.1"/>
    </source>
</evidence>
<sequence length="111" mass="11932">MWIAWMKHLTNAVDVAARNSLAEAYKKLKTVAATTATNAPGKQNFLHLFHVGIKGFVVTLASIADYPSAPQTTTKTHDTTTNNSSAEPKEENVIPPVIVSAGTSEEKPVNQ</sequence>
<evidence type="ECO:0000256" key="1">
    <source>
        <dbReference type="SAM" id="MobiDB-lite"/>
    </source>
</evidence>
<protein>
    <submittedName>
        <fullName evidence="2">Uncharacterized protein</fullName>
    </submittedName>
</protein>
<dbReference type="EMBL" id="BKCJ010004683">
    <property type="protein sequence ID" value="GEU62488.1"/>
    <property type="molecule type" value="Genomic_DNA"/>
</dbReference>
<comment type="caution">
    <text evidence="2">The sequence shown here is derived from an EMBL/GenBank/DDBJ whole genome shotgun (WGS) entry which is preliminary data.</text>
</comment>